<protein>
    <recommendedName>
        <fullName evidence="2">VWFA domain-containing protein</fullName>
    </recommendedName>
</protein>
<dbReference type="InterPro" id="IPR050525">
    <property type="entry name" value="ECM_Assembly_Org"/>
</dbReference>
<feature type="non-terminal residue" evidence="3">
    <location>
        <position position="1"/>
    </location>
</feature>
<feature type="chain" id="PRO_5002111400" description="VWFA domain-containing protein" evidence="1">
    <location>
        <begin position="27"/>
        <end position="431"/>
    </location>
</feature>
<dbReference type="InterPro" id="IPR002035">
    <property type="entry name" value="VWF_A"/>
</dbReference>
<dbReference type="SUPFAM" id="SSF53300">
    <property type="entry name" value="vWA-like"/>
    <property type="match status" value="1"/>
</dbReference>
<evidence type="ECO:0000256" key="1">
    <source>
        <dbReference type="SAM" id="SignalP"/>
    </source>
</evidence>
<dbReference type="PANTHER" id="PTHR24020">
    <property type="entry name" value="COLLAGEN ALPHA"/>
    <property type="match status" value="1"/>
</dbReference>
<dbReference type="PANTHER" id="PTHR24020:SF84">
    <property type="entry name" value="VWFA DOMAIN-CONTAINING PROTEIN"/>
    <property type="match status" value="1"/>
</dbReference>
<dbReference type="PRINTS" id="PR00453">
    <property type="entry name" value="VWFADOMAIN"/>
</dbReference>
<dbReference type="InterPro" id="IPR036465">
    <property type="entry name" value="vWFA_dom_sf"/>
</dbReference>
<dbReference type="Gene3D" id="3.40.50.410">
    <property type="entry name" value="von Willebrand factor, type A domain"/>
    <property type="match status" value="1"/>
</dbReference>
<feature type="signal peptide" evidence="1">
    <location>
        <begin position="1"/>
        <end position="26"/>
    </location>
</feature>
<proteinExistence type="predicted"/>
<evidence type="ECO:0000259" key="2">
    <source>
        <dbReference type="PROSITE" id="PS50234"/>
    </source>
</evidence>
<organism evidence="3">
    <name type="scientific">Arion vulgaris</name>
    <dbReference type="NCBI Taxonomy" id="1028688"/>
    <lineage>
        <taxon>Eukaryota</taxon>
        <taxon>Metazoa</taxon>
        <taxon>Spiralia</taxon>
        <taxon>Lophotrochozoa</taxon>
        <taxon>Mollusca</taxon>
        <taxon>Gastropoda</taxon>
        <taxon>Heterobranchia</taxon>
        <taxon>Euthyneura</taxon>
        <taxon>Panpulmonata</taxon>
        <taxon>Eupulmonata</taxon>
        <taxon>Stylommatophora</taxon>
        <taxon>Helicina</taxon>
        <taxon>Arionoidea</taxon>
        <taxon>Arionidae</taxon>
        <taxon>Arion</taxon>
    </lineage>
</organism>
<keyword evidence="1" id="KW-0732">Signal</keyword>
<gene>
    <name evidence="3" type="primary">ORF86150</name>
</gene>
<sequence>TVTTPPLTMASYLVLALVIFVGQVQCQFEFEPQRDQTAEGCIGKVADIFVILDSSTSIYIFDYRQELQFARDLVARFDIGQRNTRVGLLTFSDDITRPVLELNQFQTKSDVLANINEQTLPYRTGVTNTDQAIRYVRESTLFRSGITKVIVVITDGGSRSPWNTAREADLAREAGFYLFVIGVGQYQEEHEWRNIASDPDETFIFNVTNFRVLDQIKFTFPQRACSLPPLEVSRSCAVERNADLFFVAGPGSIQDAVQVIDRVVNATTERANFVRVSYLLDNCNNAENVRLANVNTYCDRLQFPVAANSDTYLQLLARLRLLARQPRRGTKQLAVLFIDEETLRFDRQFSRSRLIAEAETIAQTNIEIIVVDLATRGYETIIQGITTVRNNIITFTPGNVGAQRAVLNRLIDRLCVVINGSFFPNVGPVVA</sequence>
<dbReference type="Pfam" id="PF00092">
    <property type="entry name" value="VWA"/>
    <property type="match status" value="1"/>
</dbReference>
<name>A0A0B6ZZZ6_9EUPU</name>
<dbReference type="SMART" id="SM00327">
    <property type="entry name" value="VWA"/>
    <property type="match status" value="1"/>
</dbReference>
<dbReference type="AlphaFoldDB" id="A0A0B6ZZZ6"/>
<dbReference type="EMBL" id="HACG01026435">
    <property type="protein sequence ID" value="CEK73300.1"/>
    <property type="molecule type" value="Transcribed_RNA"/>
</dbReference>
<accession>A0A0B6ZZZ6</accession>
<evidence type="ECO:0000313" key="3">
    <source>
        <dbReference type="EMBL" id="CEK73300.1"/>
    </source>
</evidence>
<dbReference type="PROSITE" id="PS50234">
    <property type="entry name" value="VWFA"/>
    <property type="match status" value="1"/>
</dbReference>
<reference evidence="3" key="1">
    <citation type="submission" date="2014-12" db="EMBL/GenBank/DDBJ databases">
        <title>Insight into the proteome of Arion vulgaris.</title>
        <authorList>
            <person name="Aradska J."/>
            <person name="Bulat T."/>
            <person name="Smidak R."/>
            <person name="Sarate P."/>
            <person name="Gangsoo J."/>
            <person name="Sialana F."/>
            <person name="Bilban M."/>
            <person name="Lubec G."/>
        </authorList>
    </citation>
    <scope>NUCLEOTIDE SEQUENCE</scope>
    <source>
        <tissue evidence="3">Skin</tissue>
    </source>
</reference>
<feature type="domain" description="VWFA" evidence="2">
    <location>
        <begin position="47"/>
        <end position="224"/>
    </location>
</feature>